<reference evidence="2" key="1">
    <citation type="journal article" date="2016" name="Nat. Genet.">
        <title>A high-quality carrot genome assembly provides new insights into carotenoid accumulation and asterid genome evolution.</title>
        <authorList>
            <person name="Iorizzo M."/>
            <person name="Ellison S."/>
            <person name="Senalik D."/>
            <person name="Zeng P."/>
            <person name="Satapoomin P."/>
            <person name="Huang J."/>
            <person name="Bowman M."/>
            <person name="Iovene M."/>
            <person name="Sanseverino W."/>
            <person name="Cavagnaro P."/>
            <person name="Yildiz M."/>
            <person name="Macko-Podgorni A."/>
            <person name="Moranska E."/>
            <person name="Grzebelus E."/>
            <person name="Grzebelus D."/>
            <person name="Ashrafi H."/>
            <person name="Zheng Z."/>
            <person name="Cheng S."/>
            <person name="Spooner D."/>
            <person name="Van Deynze A."/>
            <person name="Simon P."/>
        </authorList>
    </citation>
    <scope>NUCLEOTIDE SEQUENCE [LARGE SCALE GENOMIC DNA]</scope>
    <source>
        <tissue evidence="2">Leaf</tissue>
    </source>
</reference>
<gene>
    <name evidence="2" type="ORF">DCAR_013340</name>
</gene>
<dbReference type="AlphaFoldDB" id="A0A165YVM8"/>
<dbReference type="EMBL" id="LNRQ01000004">
    <property type="protein sequence ID" value="KZM99298.1"/>
    <property type="molecule type" value="Genomic_DNA"/>
</dbReference>
<comment type="caution">
    <text evidence="2">The sequence shown here is derived from an EMBL/GenBank/DDBJ whole genome shotgun (WGS) entry which is preliminary data.</text>
</comment>
<evidence type="ECO:0000256" key="1">
    <source>
        <dbReference type="SAM" id="MobiDB-lite"/>
    </source>
</evidence>
<feature type="region of interest" description="Disordered" evidence="1">
    <location>
        <begin position="36"/>
        <end position="57"/>
    </location>
</feature>
<evidence type="ECO:0000313" key="2">
    <source>
        <dbReference type="EMBL" id="KZM99298.1"/>
    </source>
</evidence>
<name>A0A165YVM8_DAUCS</name>
<dbReference type="Gramene" id="KZM99298">
    <property type="protein sequence ID" value="KZM99298"/>
    <property type="gene ID" value="DCAR_013340"/>
</dbReference>
<sequence length="130" mass="14496">MAIRRQVAANQMVLGERASNTDISYVPQQEMQRKGFRSRTPNFDGYLSSQPTAEGEDGHYTNQQGMHGLLNTITSRFGQFSAHQTLHALGQVSSTAPTVHGHFGFQDSLHDMEETVNSASNYLQGKHIFR</sequence>
<organism evidence="2">
    <name type="scientific">Daucus carota subsp. sativus</name>
    <name type="common">Carrot</name>
    <dbReference type="NCBI Taxonomy" id="79200"/>
    <lineage>
        <taxon>Eukaryota</taxon>
        <taxon>Viridiplantae</taxon>
        <taxon>Streptophyta</taxon>
        <taxon>Embryophyta</taxon>
        <taxon>Tracheophyta</taxon>
        <taxon>Spermatophyta</taxon>
        <taxon>Magnoliopsida</taxon>
        <taxon>eudicotyledons</taxon>
        <taxon>Gunneridae</taxon>
        <taxon>Pentapetalae</taxon>
        <taxon>asterids</taxon>
        <taxon>campanulids</taxon>
        <taxon>Apiales</taxon>
        <taxon>Apiaceae</taxon>
        <taxon>Apioideae</taxon>
        <taxon>Scandiceae</taxon>
        <taxon>Daucinae</taxon>
        <taxon>Daucus</taxon>
        <taxon>Daucus sect. Daucus</taxon>
    </lineage>
</organism>
<proteinExistence type="predicted"/>
<accession>A0A165YVM8</accession>
<protein>
    <submittedName>
        <fullName evidence="2">Uncharacterized protein</fullName>
    </submittedName>
</protein>